<gene>
    <name evidence="4" type="ORF">ONZ51_g1287</name>
</gene>
<dbReference type="GO" id="GO:0006508">
    <property type="term" value="P:proteolysis"/>
    <property type="evidence" value="ECO:0007669"/>
    <property type="project" value="UniProtKB-KW"/>
</dbReference>
<keyword evidence="1" id="KW-0224">Dipeptidase</keyword>
<keyword evidence="3" id="KW-0812">Transmembrane</keyword>
<keyword evidence="1" id="KW-0482">Metalloprotease</keyword>
<keyword evidence="1" id="KW-0645">Protease</keyword>
<dbReference type="PANTHER" id="PTHR10443:SF12">
    <property type="entry name" value="DIPEPTIDASE"/>
    <property type="match status" value="1"/>
</dbReference>
<dbReference type="PROSITE" id="PS51365">
    <property type="entry name" value="RENAL_DIPEPTIDASE_2"/>
    <property type="match status" value="1"/>
</dbReference>
<sequence length="463" mass="50572">MPENGETAPLLGDNVPNLARGPNHETVADRVRRAATVRAATYGVLTTIFVIALVCMLFLWERLSGVVGGLPKDPHKAALIVLQSSPVIHPPTGWTHRSELQTLLWLIADASAPDLPILVRSRFANNVSAVDLAKPFPGHVDIPRLREGKVGGFFWSVYVGCPGSEEGEDYLNATWRVRDTLEQIDVSKLLINKYPDTFSLSLNSRDIKTSISRGKIASLLGVEGAHQLGNSLQVLRQYHELGVRYVTLTHVCHNAFADSCGFEPGYEPRWGGLSEFGYALIDEMNRLGMLVDLSHTSDDTAKQALKYSKAPVIWSHSSARAVHDVPRNVPDDVLELVGLGPNKTDAVVMVNFAPFFVAEPGKADVKAVADHVEHIAKIAGKKHVGIGSDFDGIGDVPEGLEDVSKYPDLIAELYARGWNAVDLAGLTGGNLLRVMQGAERVAWELQRLGMQPVMARYNKRTDL</sequence>
<dbReference type="InterPro" id="IPR008257">
    <property type="entry name" value="Pept_M19"/>
</dbReference>
<keyword evidence="1" id="KW-0479">Metal-binding</keyword>
<evidence type="ECO:0000256" key="1">
    <source>
        <dbReference type="RuleBase" id="RU341113"/>
    </source>
</evidence>
<dbReference type="PANTHER" id="PTHR10443">
    <property type="entry name" value="MICROSOMAL DIPEPTIDASE"/>
    <property type="match status" value="1"/>
</dbReference>
<dbReference type="AlphaFoldDB" id="A0AAD7U1V9"/>
<evidence type="ECO:0000256" key="2">
    <source>
        <dbReference type="SAM" id="MobiDB-lite"/>
    </source>
</evidence>
<evidence type="ECO:0000313" key="5">
    <source>
        <dbReference type="Proteomes" id="UP001215151"/>
    </source>
</evidence>
<evidence type="ECO:0000313" key="4">
    <source>
        <dbReference type="EMBL" id="KAJ8496144.1"/>
    </source>
</evidence>
<name>A0AAD7U1V9_9APHY</name>
<dbReference type="EC" id="3.4.13.19" evidence="1"/>
<comment type="caution">
    <text evidence="4">The sequence shown here is derived from an EMBL/GenBank/DDBJ whole genome shotgun (WGS) entry which is preliminary data.</text>
</comment>
<protein>
    <recommendedName>
        <fullName evidence="1">Dipeptidase</fullName>
        <ecNumber evidence="1">3.4.13.19</ecNumber>
    </recommendedName>
</protein>
<keyword evidence="1" id="KW-0378">Hydrolase</keyword>
<keyword evidence="5" id="KW-1185">Reference proteome</keyword>
<reference evidence="4" key="1">
    <citation type="submission" date="2022-11" db="EMBL/GenBank/DDBJ databases">
        <title>Genome Sequence of Cubamyces cubensis.</title>
        <authorList>
            <person name="Buettner E."/>
        </authorList>
    </citation>
    <scope>NUCLEOTIDE SEQUENCE</scope>
    <source>
        <strain evidence="4">MPL-01</strain>
    </source>
</reference>
<feature type="transmembrane region" description="Helical" evidence="3">
    <location>
        <begin position="39"/>
        <end position="60"/>
    </location>
</feature>
<organism evidence="4 5">
    <name type="scientific">Trametes cubensis</name>
    <dbReference type="NCBI Taxonomy" id="1111947"/>
    <lineage>
        <taxon>Eukaryota</taxon>
        <taxon>Fungi</taxon>
        <taxon>Dikarya</taxon>
        <taxon>Basidiomycota</taxon>
        <taxon>Agaricomycotina</taxon>
        <taxon>Agaricomycetes</taxon>
        <taxon>Polyporales</taxon>
        <taxon>Polyporaceae</taxon>
        <taxon>Trametes</taxon>
    </lineage>
</organism>
<evidence type="ECO:0000256" key="3">
    <source>
        <dbReference type="SAM" id="Phobius"/>
    </source>
</evidence>
<dbReference type="GO" id="GO:0070573">
    <property type="term" value="F:metallodipeptidase activity"/>
    <property type="evidence" value="ECO:0007669"/>
    <property type="project" value="InterPro"/>
</dbReference>
<dbReference type="Gene3D" id="3.20.20.140">
    <property type="entry name" value="Metal-dependent hydrolases"/>
    <property type="match status" value="1"/>
</dbReference>
<proteinExistence type="inferred from homology"/>
<keyword evidence="1" id="KW-0862">Zinc</keyword>
<dbReference type="CDD" id="cd01301">
    <property type="entry name" value="rDP_like"/>
    <property type="match status" value="1"/>
</dbReference>
<dbReference type="GO" id="GO:0046872">
    <property type="term" value="F:metal ion binding"/>
    <property type="evidence" value="ECO:0007669"/>
    <property type="project" value="UniProtKB-UniRule"/>
</dbReference>
<dbReference type="InterPro" id="IPR032466">
    <property type="entry name" value="Metal_Hydrolase"/>
</dbReference>
<comment type="catalytic activity">
    <reaction evidence="1">
        <text>an L-aminoacyl-L-amino acid + H2O = 2 an L-alpha-amino acid</text>
        <dbReference type="Rhea" id="RHEA:48940"/>
        <dbReference type="ChEBI" id="CHEBI:15377"/>
        <dbReference type="ChEBI" id="CHEBI:59869"/>
        <dbReference type="ChEBI" id="CHEBI:77460"/>
        <dbReference type="EC" id="3.4.13.19"/>
    </reaction>
</comment>
<dbReference type="Pfam" id="PF01244">
    <property type="entry name" value="Peptidase_M19"/>
    <property type="match status" value="1"/>
</dbReference>
<feature type="region of interest" description="Disordered" evidence="2">
    <location>
        <begin position="1"/>
        <end position="22"/>
    </location>
</feature>
<comment type="similarity">
    <text evidence="1">Belongs to the metallo-dependent hydrolases superfamily. Peptidase M19 family.</text>
</comment>
<accession>A0AAD7U1V9</accession>
<dbReference type="Proteomes" id="UP001215151">
    <property type="component" value="Unassembled WGS sequence"/>
</dbReference>
<dbReference type="EMBL" id="JAPEVG010000017">
    <property type="protein sequence ID" value="KAJ8496144.1"/>
    <property type="molecule type" value="Genomic_DNA"/>
</dbReference>
<keyword evidence="3" id="KW-0472">Membrane</keyword>
<comment type="cofactor">
    <cofactor evidence="1">
        <name>Zn(2+)</name>
        <dbReference type="ChEBI" id="CHEBI:29105"/>
    </cofactor>
</comment>
<keyword evidence="3" id="KW-1133">Transmembrane helix</keyword>
<dbReference type="SUPFAM" id="SSF51556">
    <property type="entry name" value="Metallo-dependent hydrolases"/>
    <property type="match status" value="1"/>
</dbReference>